<evidence type="ECO:0000313" key="2">
    <source>
        <dbReference type="Proteomes" id="UP000676079"/>
    </source>
</evidence>
<dbReference type="InterPro" id="IPR009351">
    <property type="entry name" value="AlkZ-like"/>
</dbReference>
<dbReference type="EMBL" id="CP074133">
    <property type="protein sequence ID" value="QUX25492.1"/>
    <property type="molecule type" value="Genomic_DNA"/>
</dbReference>
<evidence type="ECO:0000313" key="1">
    <source>
        <dbReference type="EMBL" id="QUX25492.1"/>
    </source>
</evidence>
<keyword evidence="2" id="KW-1185">Reference proteome</keyword>
<proteinExistence type="predicted"/>
<gene>
    <name evidence="1" type="ORF">KGD84_15360</name>
</gene>
<name>A0ABX8BWJ6_9ACTN</name>
<dbReference type="Pfam" id="PF06224">
    <property type="entry name" value="AlkZ-like"/>
    <property type="match status" value="1"/>
</dbReference>
<sequence length="383" mass="41457">MGTPTTWQDMTARRLWRHGLAAPGDSAADVVSAMSGAHAQVMSAAELSVGLRLKGADRTHVRSALWDTHELVKTFGPRGTVHLLPARELPLWSAALEAAERARGGKGAHNGLLAPEQVRELELAVTEVLSDRELTVDELTDALAEHAGPWAADRVMEAFQDRWPRWRAATQTLANRGVLCFGPTRGRRVTYTSPRRWLPDFAPAEAGAALEHVVLSYLRAYGPATPQHFAQWMSAPRRWASALFASLEGRIEPVEVEGTVAYRVAGDVGEAPGPVPEVLLLPYFDAYTVGSHPRDVVFPGAVGQRALAAGQAGNFPVLYLDGVAAGVWHQRRSGRRLDVTVEALVPLSAARREAVAERVERIGEILEAMPRLTFGAVTVGPHA</sequence>
<protein>
    <submittedName>
        <fullName evidence="1">AlkZ family DNA glycosylase</fullName>
    </submittedName>
</protein>
<accession>A0ABX8BWJ6</accession>
<dbReference type="RefSeq" id="WP_220561049.1">
    <property type="nucleotide sequence ID" value="NZ_CP074133.1"/>
</dbReference>
<reference evidence="1 2" key="1">
    <citation type="submission" date="2021-05" db="EMBL/GenBank/DDBJ databases">
        <title>Direct Submission.</title>
        <authorList>
            <person name="Li K."/>
            <person name="Gao J."/>
        </authorList>
    </citation>
    <scope>NUCLEOTIDE SEQUENCE [LARGE SCALE GENOMIC DNA]</scope>
    <source>
        <strain evidence="1 2">Mg02</strain>
    </source>
</reference>
<dbReference type="PANTHER" id="PTHR38479">
    <property type="entry name" value="LMO0824 PROTEIN"/>
    <property type="match status" value="1"/>
</dbReference>
<dbReference type="PANTHER" id="PTHR38479:SF2">
    <property type="entry name" value="WINGED HELIX DNA-BINDING DOMAIN-CONTAINING PROTEIN"/>
    <property type="match status" value="1"/>
</dbReference>
<dbReference type="Proteomes" id="UP000676079">
    <property type="component" value="Chromosome"/>
</dbReference>
<organism evidence="1 2">
    <name type="scientific">Nocardiopsis changdeensis</name>
    <dbReference type="NCBI Taxonomy" id="2831969"/>
    <lineage>
        <taxon>Bacteria</taxon>
        <taxon>Bacillati</taxon>
        <taxon>Actinomycetota</taxon>
        <taxon>Actinomycetes</taxon>
        <taxon>Streptosporangiales</taxon>
        <taxon>Nocardiopsidaceae</taxon>
        <taxon>Nocardiopsis</taxon>
    </lineage>
</organism>